<sequence>MNQLQFLLSTICRYMLTLLIAWIILQ</sequence>
<keyword evidence="1" id="KW-0472">Membrane</keyword>
<reference evidence="2" key="2">
    <citation type="journal article" date="2015" name="Data Brief">
        <title>Shoot transcriptome of the giant reed, Arundo donax.</title>
        <authorList>
            <person name="Barrero R.A."/>
            <person name="Guerrero F.D."/>
            <person name="Moolhuijzen P."/>
            <person name="Goolsby J.A."/>
            <person name="Tidwell J."/>
            <person name="Bellgard S.E."/>
            <person name="Bellgard M.I."/>
        </authorList>
    </citation>
    <scope>NUCLEOTIDE SEQUENCE</scope>
    <source>
        <tissue evidence="2">Shoot tissue taken approximately 20 cm above the soil surface</tissue>
    </source>
</reference>
<organism evidence="2">
    <name type="scientific">Arundo donax</name>
    <name type="common">Giant reed</name>
    <name type="synonym">Donax arundinaceus</name>
    <dbReference type="NCBI Taxonomy" id="35708"/>
    <lineage>
        <taxon>Eukaryota</taxon>
        <taxon>Viridiplantae</taxon>
        <taxon>Streptophyta</taxon>
        <taxon>Embryophyta</taxon>
        <taxon>Tracheophyta</taxon>
        <taxon>Spermatophyta</taxon>
        <taxon>Magnoliopsida</taxon>
        <taxon>Liliopsida</taxon>
        <taxon>Poales</taxon>
        <taxon>Poaceae</taxon>
        <taxon>PACMAD clade</taxon>
        <taxon>Arundinoideae</taxon>
        <taxon>Arundineae</taxon>
        <taxon>Arundo</taxon>
    </lineage>
</organism>
<accession>A0A0A9BVN4</accession>
<dbReference type="EMBL" id="GBRH01231632">
    <property type="protein sequence ID" value="JAD66263.1"/>
    <property type="molecule type" value="Transcribed_RNA"/>
</dbReference>
<evidence type="ECO:0000256" key="1">
    <source>
        <dbReference type="SAM" id="Phobius"/>
    </source>
</evidence>
<evidence type="ECO:0000313" key="2">
    <source>
        <dbReference type="EMBL" id="JAD66263.1"/>
    </source>
</evidence>
<dbReference type="AlphaFoldDB" id="A0A0A9BVN4"/>
<protein>
    <submittedName>
        <fullName evidence="2">Uncharacterized protein</fullName>
    </submittedName>
</protein>
<name>A0A0A9BVN4_ARUDO</name>
<keyword evidence="1" id="KW-1133">Transmembrane helix</keyword>
<feature type="transmembrane region" description="Helical" evidence="1">
    <location>
        <begin position="6"/>
        <end position="25"/>
    </location>
</feature>
<reference evidence="2" key="1">
    <citation type="submission" date="2014-09" db="EMBL/GenBank/DDBJ databases">
        <authorList>
            <person name="Magalhaes I.L.F."/>
            <person name="Oliveira U."/>
            <person name="Santos F.R."/>
            <person name="Vidigal T.H.D.A."/>
            <person name="Brescovit A.D."/>
            <person name="Santos A.J."/>
        </authorList>
    </citation>
    <scope>NUCLEOTIDE SEQUENCE</scope>
    <source>
        <tissue evidence="2">Shoot tissue taken approximately 20 cm above the soil surface</tissue>
    </source>
</reference>
<proteinExistence type="predicted"/>
<keyword evidence="1" id="KW-0812">Transmembrane</keyword>